<evidence type="ECO:0000313" key="1">
    <source>
        <dbReference type="EMBL" id="ATZ21158.1"/>
    </source>
</evidence>
<dbReference type="Proteomes" id="UP000232221">
    <property type="component" value="Chromosome"/>
</dbReference>
<name>A0A2K8P3V4_9MOLU</name>
<dbReference type="AlphaFoldDB" id="A0A2K8P3V4"/>
<gene>
    <name evidence="1" type="ORF">MCOLE_v1c06470</name>
</gene>
<protein>
    <submittedName>
        <fullName evidence="1">Uncharacterized protein</fullName>
    </submittedName>
</protein>
<accession>A0A2K8P3V4</accession>
<dbReference type="OrthoDB" id="392033at2"/>
<proteinExistence type="predicted"/>
<keyword evidence="2" id="KW-1185">Reference proteome</keyword>
<evidence type="ECO:0000313" key="2">
    <source>
        <dbReference type="Proteomes" id="UP000232221"/>
    </source>
</evidence>
<dbReference type="RefSeq" id="WP_100671438.1">
    <property type="nucleotide sequence ID" value="NZ_CP024968.1"/>
</dbReference>
<dbReference type="KEGG" id="mcol:MCOLE_v1c06470"/>
<sequence length="182" mass="21749">MSIEKIIFNQINKSYQSFKMLDAFSFDSNVKNFLNINLRIENIAQLEELIKLIKSSKQYNLVVFEKILNQLENELIFYKKILAVFYKNPQDMSEFIQENFYKLFVVSYQENKDYIITSEDKISLLIKKVIENEEKYNIEQKSELLTNLLNYIKQNKQKNKLQTDLISNQQIIITLLEVLKII</sequence>
<reference evidence="1 2" key="1">
    <citation type="submission" date="2017-11" db="EMBL/GenBank/DDBJ databases">
        <title>Genome sequence of Mesoplasma coleopterae BARC 779 (ATCC 49583).</title>
        <authorList>
            <person name="Lo W.-S."/>
            <person name="Kuo C.-H."/>
        </authorList>
    </citation>
    <scope>NUCLEOTIDE SEQUENCE [LARGE SCALE GENOMIC DNA]</scope>
    <source>
        <strain evidence="1 2">BARC 779</strain>
    </source>
</reference>
<dbReference type="EMBL" id="CP024968">
    <property type="protein sequence ID" value="ATZ21158.1"/>
    <property type="molecule type" value="Genomic_DNA"/>
</dbReference>
<organism evidence="1 2">
    <name type="scientific">Mesoplasma coleopterae</name>
    <dbReference type="NCBI Taxonomy" id="324078"/>
    <lineage>
        <taxon>Bacteria</taxon>
        <taxon>Bacillati</taxon>
        <taxon>Mycoplasmatota</taxon>
        <taxon>Mollicutes</taxon>
        <taxon>Entomoplasmatales</taxon>
        <taxon>Entomoplasmataceae</taxon>
        <taxon>Mesoplasma</taxon>
    </lineage>
</organism>